<reference evidence="12" key="1">
    <citation type="journal article" date="2019" name="Int. J. Syst. Evol. Microbiol.">
        <title>The Global Catalogue of Microorganisms (GCM) 10K type strain sequencing project: providing services to taxonomists for standard genome sequencing and annotation.</title>
        <authorList>
            <consortium name="The Broad Institute Genomics Platform"/>
            <consortium name="The Broad Institute Genome Sequencing Center for Infectious Disease"/>
            <person name="Wu L."/>
            <person name="Ma J."/>
        </authorList>
    </citation>
    <scope>NUCLEOTIDE SEQUENCE [LARGE SCALE GENOMIC DNA]</scope>
    <source>
        <strain evidence="12">CECT 7184</strain>
    </source>
</reference>
<feature type="transmembrane region" description="Helical" evidence="10">
    <location>
        <begin position="18"/>
        <end position="34"/>
    </location>
</feature>
<evidence type="ECO:0000256" key="4">
    <source>
        <dbReference type="ARBA" id="ARBA00017522"/>
    </source>
</evidence>
<comment type="function">
    <text evidence="1">Required for nicotinamide riboside transport across the inner membrane.</text>
</comment>
<evidence type="ECO:0000256" key="10">
    <source>
        <dbReference type="SAM" id="Phobius"/>
    </source>
</evidence>
<comment type="caution">
    <text evidence="11">The sequence shown here is derived from an EMBL/GenBank/DDBJ whole genome shotgun (WGS) entry which is preliminary data.</text>
</comment>
<dbReference type="PANTHER" id="PTHR36122">
    <property type="entry name" value="NICOTINAMIDE RIBOSIDE TRANSPORTER PNUC"/>
    <property type="match status" value="1"/>
</dbReference>
<feature type="transmembrane region" description="Helical" evidence="10">
    <location>
        <begin position="101"/>
        <end position="122"/>
    </location>
</feature>
<organism evidence="11 12">
    <name type="scientific">Paenimyroides ceti</name>
    <dbReference type="NCBI Taxonomy" id="395087"/>
    <lineage>
        <taxon>Bacteria</taxon>
        <taxon>Pseudomonadati</taxon>
        <taxon>Bacteroidota</taxon>
        <taxon>Flavobacteriia</taxon>
        <taxon>Flavobacteriales</taxon>
        <taxon>Flavobacteriaceae</taxon>
        <taxon>Paenimyroides</taxon>
    </lineage>
</organism>
<comment type="similarity">
    <text evidence="3">Belongs to the nicotinamide ribonucleoside (NR) uptake permease (TC 4.B.1) family.</text>
</comment>
<sequence length="201" mass="23403">MITDWITLFSEQLRNTSYLEWFAVLFSSLQVVFAQKNSILTYPFGILGTLLSIFLLFEVALYAESFLNLYYFIMSIYGWLNWSKNKTGFSLPVTHAGKQDWLYTGCIVVVGWLVLYLILSRFTTSDVPVWDAIVSSFAWAGMWLMAKRKVENWILLNISNFIAVPLLFHKEIFIYALLTIFLFIVACFGYFSWKKQVQLAK</sequence>
<name>A0ABT8CQB3_9FLAO</name>
<evidence type="ECO:0000256" key="7">
    <source>
        <dbReference type="ARBA" id="ARBA00022692"/>
    </source>
</evidence>
<keyword evidence="7 10" id="KW-0812">Transmembrane</keyword>
<evidence type="ECO:0000256" key="6">
    <source>
        <dbReference type="ARBA" id="ARBA00022475"/>
    </source>
</evidence>
<evidence type="ECO:0000313" key="12">
    <source>
        <dbReference type="Proteomes" id="UP001242368"/>
    </source>
</evidence>
<dbReference type="InterPro" id="IPR006419">
    <property type="entry name" value="NMN_transpt_PnuC"/>
</dbReference>
<dbReference type="EMBL" id="JAUFQU010000001">
    <property type="protein sequence ID" value="MDN3706364.1"/>
    <property type="molecule type" value="Genomic_DNA"/>
</dbReference>
<feature type="transmembrane region" description="Helical" evidence="10">
    <location>
        <begin position="174"/>
        <end position="193"/>
    </location>
</feature>
<keyword evidence="8 10" id="KW-1133">Transmembrane helix</keyword>
<evidence type="ECO:0000256" key="5">
    <source>
        <dbReference type="ARBA" id="ARBA00022448"/>
    </source>
</evidence>
<dbReference type="PANTHER" id="PTHR36122:SF2">
    <property type="entry name" value="NICOTINAMIDE RIBOSIDE TRANSPORTER PNUC"/>
    <property type="match status" value="1"/>
</dbReference>
<evidence type="ECO:0000256" key="9">
    <source>
        <dbReference type="ARBA" id="ARBA00023136"/>
    </source>
</evidence>
<evidence type="ECO:0000256" key="2">
    <source>
        <dbReference type="ARBA" id="ARBA00004651"/>
    </source>
</evidence>
<keyword evidence="12" id="KW-1185">Reference proteome</keyword>
<feature type="transmembrane region" description="Helical" evidence="10">
    <location>
        <begin position="128"/>
        <end position="146"/>
    </location>
</feature>
<dbReference type="NCBIfam" id="TIGR01528">
    <property type="entry name" value="NMN_trans_PnuC"/>
    <property type="match status" value="1"/>
</dbReference>
<protein>
    <recommendedName>
        <fullName evidence="4">Nicotinamide riboside transporter PnuC</fullName>
    </recommendedName>
</protein>
<comment type="subcellular location">
    <subcellularLocation>
        <location evidence="2">Cell membrane</location>
        <topology evidence="2">Multi-pass membrane protein</topology>
    </subcellularLocation>
</comment>
<dbReference type="Pfam" id="PF04973">
    <property type="entry name" value="NMN_transporter"/>
    <property type="match status" value="1"/>
</dbReference>
<dbReference type="RefSeq" id="WP_290362437.1">
    <property type="nucleotide sequence ID" value="NZ_JAUFQU010000001.1"/>
</dbReference>
<feature type="transmembrane region" description="Helical" evidence="10">
    <location>
        <begin position="63"/>
        <end position="80"/>
    </location>
</feature>
<keyword evidence="9 10" id="KW-0472">Membrane</keyword>
<feature type="transmembrane region" description="Helical" evidence="10">
    <location>
        <begin position="39"/>
        <end position="57"/>
    </location>
</feature>
<evidence type="ECO:0000256" key="3">
    <source>
        <dbReference type="ARBA" id="ARBA00006669"/>
    </source>
</evidence>
<keyword evidence="6" id="KW-1003">Cell membrane</keyword>
<evidence type="ECO:0000256" key="1">
    <source>
        <dbReference type="ARBA" id="ARBA00002672"/>
    </source>
</evidence>
<keyword evidence="5" id="KW-0813">Transport</keyword>
<dbReference type="Proteomes" id="UP001242368">
    <property type="component" value="Unassembled WGS sequence"/>
</dbReference>
<accession>A0ABT8CQB3</accession>
<proteinExistence type="inferred from homology"/>
<evidence type="ECO:0000313" key="11">
    <source>
        <dbReference type="EMBL" id="MDN3706364.1"/>
    </source>
</evidence>
<evidence type="ECO:0000256" key="8">
    <source>
        <dbReference type="ARBA" id="ARBA00022989"/>
    </source>
</evidence>
<gene>
    <name evidence="11" type="primary">pnuC</name>
    <name evidence="11" type="ORF">QW060_04400</name>
</gene>